<protein>
    <submittedName>
        <fullName evidence="1">Uncharacterized protein</fullName>
    </submittedName>
</protein>
<accession>A0A2S9QC55</accession>
<dbReference type="AlphaFoldDB" id="A0A2S9QC55"/>
<comment type="caution">
    <text evidence="1">The sequence shown here is derived from an EMBL/GenBank/DDBJ whole genome shotgun (WGS) entry which is preliminary data.</text>
</comment>
<keyword evidence="2" id="KW-1185">Reference proteome</keyword>
<gene>
    <name evidence="1" type="ORF">C5L14_16720</name>
</gene>
<organism evidence="1 2">
    <name type="scientific">Labrys okinawensis</name>
    <dbReference type="NCBI Taxonomy" id="346911"/>
    <lineage>
        <taxon>Bacteria</taxon>
        <taxon>Pseudomonadati</taxon>
        <taxon>Pseudomonadota</taxon>
        <taxon>Alphaproteobacteria</taxon>
        <taxon>Hyphomicrobiales</taxon>
        <taxon>Xanthobacteraceae</taxon>
        <taxon>Labrys</taxon>
    </lineage>
</organism>
<reference evidence="1 2" key="1">
    <citation type="submission" date="2018-02" db="EMBL/GenBank/DDBJ databases">
        <title>Whole genome sequencing of endophytic bacterium.</title>
        <authorList>
            <person name="Eedara R."/>
            <person name="Podile A.R."/>
        </authorList>
    </citation>
    <scope>NUCLEOTIDE SEQUENCE [LARGE SCALE GENOMIC DNA]</scope>
    <source>
        <strain evidence="1 2">RP1T</strain>
    </source>
</reference>
<evidence type="ECO:0000313" key="2">
    <source>
        <dbReference type="Proteomes" id="UP000237682"/>
    </source>
</evidence>
<name>A0A2S9QC55_9HYPH</name>
<dbReference type="RefSeq" id="WP_105863151.1">
    <property type="nucleotide sequence ID" value="NZ_PUEJ01000005.1"/>
</dbReference>
<sequence>MPTMSEKHRAQAIRAAGREVERPRLAERLIAEGCSINEAKARIEAAHSRAVARNLREALDVLVTNGPKSGNEQSWTDAVESLRGEIAAMEAGEQHAKAQ</sequence>
<dbReference type="Proteomes" id="UP000237682">
    <property type="component" value="Unassembled WGS sequence"/>
</dbReference>
<proteinExistence type="predicted"/>
<dbReference type="EMBL" id="PUEJ01000005">
    <property type="protein sequence ID" value="PRH86929.1"/>
    <property type="molecule type" value="Genomic_DNA"/>
</dbReference>
<evidence type="ECO:0000313" key="1">
    <source>
        <dbReference type="EMBL" id="PRH86929.1"/>
    </source>
</evidence>